<protein>
    <recommendedName>
        <fullName evidence="3">Anhydro-N-acetylmuramic acid kinase</fullName>
    </recommendedName>
</protein>
<gene>
    <name evidence="1" type="ORF">M1B78_05755</name>
</gene>
<evidence type="ECO:0000313" key="1">
    <source>
        <dbReference type="EMBL" id="MCR6507691.1"/>
    </source>
</evidence>
<dbReference type="Gene3D" id="3.30.420.40">
    <property type="match status" value="2"/>
</dbReference>
<proteinExistence type="predicted"/>
<dbReference type="EMBL" id="JAMZEE010000010">
    <property type="protein sequence ID" value="MCR6507691.1"/>
    <property type="molecule type" value="Genomic_DNA"/>
</dbReference>
<comment type="caution">
    <text evidence="1">The sequence shown here is derived from an EMBL/GenBank/DDBJ whole genome shotgun (WGS) entry which is preliminary data.</text>
</comment>
<accession>A0A9X2SV53</accession>
<dbReference type="RefSeq" id="WP_246866896.1">
    <property type="nucleotide sequence ID" value="NZ_JAMZEE010000010.1"/>
</dbReference>
<evidence type="ECO:0000313" key="2">
    <source>
        <dbReference type="Proteomes" id="UP001143810"/>
    </source>
</evidence>
<organism evidence="1 2">
    <name type="scientific">Bacteroides muris</name>
    <name type="common">ex Fokt et al. 2023</name>
    <dbReference type="NCBI Taxonomy" id="2937417"/>
    <lineage>
        <taxon>Bacteria</taxon>
        <taxon>Pseudomonadati</taxon>
        <taxon>Bacteroidota</taxon>
        <taxon>Bacteroidia</taxon>
        <taxon>Bacteroidales</taxon>
        <taxon>Bacteroidaceae</taxon>
        <taxon>Bacteroides</taxon>
    </lineage>
</organism>
<name>A0A9X2SV53_9BACE</name>
<reference evidence="1" key="1">
    <citation type="journal article" date="2022" name="Arch. Microbiol.">
        <title>Bacteroides muris sp. nov. isolated from the cecum of wild-derived house mice.</title>
        <authorList>
            <person name="Fokt H."/>
            <person name="Unni R."/>
            <person name="Repnik U."/>
            <person name="Schmitz R.A."/>
            <person name="Bramkamp M."/>
            <person name="Baines J.F."/>
            <person name="Unterweger D."/>
        </authorList>
    </citation>
    <scope>NUCLEOTIDE SEQUENCE</scope>
    <source>
        <strain evidence="1">KH569_7</strain>
    </source>
</reference>
<sequence length="118" mass="13136">MRIITAHPLPDGNAKLLITGGGAFNKFLIERINALCPCEIVIPDLQIIEYREALIFAFLGALYMADRTGCLDYQAVSYEYAHCFNSRCHSPPPVYILLESMIPMLGLSCLPIDFLANL</sequence>
<reference evidence="1" key="2">
    <citation type="submission" date="2022-04" db="EMBL/GenBank/DDBJ databases">
        <authorList>
            <person name="Fokt H."/>
            <person name="Baines J."/>
        </authorList>
    </citation>
    <scope>NUCLEOTIDE SEQUENCE</scope>
    <source>
        <strain evidence="1">KH569_7</strain>
    </source>
</reference>
<dbReference type="Proteomes" id="UP001143810">
    <property type="component" value="Unassembled WGS sequence"/>
</dbReference>
<dbReference type="AlphaFoldDB" id="A0A9X2SV53"/>
<evidence type="ECO:0008006" key="3">
    <source>
        <dbReference type="Google" id="ProtNLM"/>
    </source>
</evidence>